<feature type="transmembrane region" description="Helical" evidence="1">
    <location>
        <begin position="6"/>
        <end position="22"/>
    </location>
</feature>
<gene>
    <name evidence="2" type="ORF">GLOIN_2v1595180</name>
</gene>
<evidence type="ECO:0000313" key="2">
    <source>
        <dbReference type="EMBL" id="POG72441.1"/>
    </source>
</evidence>
<accession>A0A2P4Q453</accession>
<dbReference type="EMBL" id="AUPC02000095">
    <property type="protein sequence ID" value="POG72441.1"/>
    <property type="molecule type" value="Genomic_DNA"/>
</dbReference>
<reference evidence="2 3" key="2">
    <citation type="journal article" date="2018" name="New Phytol.">
        <title>High intraspecific genome diversity in the model arbuscular mycorrhizal symbiont Rhizophagus irregularis.</title>
        <authorList>
            <person name="Chen E.C.H."/>
            <person name="Morin E."/>
            <person name="Beaudet D."/>
            <person name="Noel J."/>
            <person name="Yildirir G."/>
            <person name="Ndikumana S."/>
            <person name="Charron P."/>
            <person name="St-Onge C."/>
            <person name="Giorgi J."/>
            <person name="Kruger M."/>
            <person name="Marton T."/>
            <person name="Ropars J."/>
            <person name="Grigoriev I.V."/>
            <person name="Hainaut M."/>
            <person name="Henrissat B."/>
            <person name="Roux C."/>
            <person name="Martin F."/>
            <person name="Corradi N."/>
        </authorList>
    </citation>
    <scope>NUCLEOTIDE SEQUENCE [LARGE SCALE GENOMIC DNA]</scope>
    <source>
        <strain evidence="2 3">DAOM 197198</strain>
    </source>
</reference>
<keyword evidence="1" id="KW-0812">Transmembrane</keyword>
<feature type="transmembrane region" description="Helical" evidence="1">
    <location>
        <begin position="27"/>
        <end position="47"/>
    </location>
</feature>
<reference evidence="2 3" key="1">
    <citation type="journal article" date="2013" name="Proc. Natl. Acad. Sci. U.S.A.">
        <title>Genome of an arbuscular mycorrhizal fungus provides insight into the oldest plant symbiosis.</title>
        <authorList>
            <person name="Tisserant E."/>
            <person name="Malbreil M."/>
            <person name="Kuo A."/>
            <person name="Kohler A."/>
            <person name="Symeonidi A."/>
            <person name="Balestrini R."/>
            <person name="Charron P."/>
            <person name="Duensing N."/>
            <person name="Frei Dit Frey N."/>
            <person name="Gianinazzi-Pearson V."/>
            <person name="Gilbert L.B."/>
            <person name="Handa Y."/>
            <person name="Herr J.R."/>
            <person name="Hijri M."/>
            <person name="Koul R."/>
            <person name="Kawaguchi M."/>
            <person name="Krajinski F."/>
            <person name="Lammers P.J."/>
            <person name="Masclaux F.G."/>
            <person name="Murat C."/>
            <person name="Morin E."/>
            <person name="Ndikumana S."/>
            <person name="Pagni M."/>
            <person name="Petitpierre D."/>
            <person name="Requena N."/>
            <person name="Rosikiewicz P."/>
            <person name="Riley R."/>
            <person name="Saito K."/>
            <person name="San Clemente H."/>
            <person name="Shapiro H."/>
            <person name="van Tuinen D."/>
            <person name="Becard G."/>
            <person name="Bonfante P."/>
            <person name="Paszkowski U."/>
            <person name="Shachar-Hill Y.Y."/>
            <person name="Tuskan G.A."/>
            <person name="Young P.W."/>
            <person name="Sanders I.R."/>
            <person name="Henrissat B."/>
            <person name="Rensing S.A."/>
            <person name="Grigoriev I.V."/>
            <person name="Corradi N."/>
            <person name="Roux C."/>
            <person name="Martin F."/>
        </authorList>
    </citation>
    <scope>NUCLEOTIDE SEQUENCE [LARGE SCALE GENOMIC DNA]</scope>
    <source>
        <strain evidence="2 3">DAOM 197198</strain>
    </source>
</reference>
<name>A0A2P4Q453_RHIID</name>
<evidence type="ECO:0000313" key="3">
    <source>
        <dbReference type="Proteomes" id="UP000018888"/>
    </source>
</evidence>
<dbReference type="Proteomes" id="UP000018888">
    <property type="component" value="Unassembled WGS sequence"/>
</dbReference>
<keyword evidence="1" id="KW-0472">Membrane</keyword>
<sequence length="65" mass="8147">MVEVSYIHIFHMLIIIYLTYTVKEMSILFIFIYFFSFPFFYPLPFFLHVNRLYIKYFEFIISLII</sequence>
<dbReference type="AlphaFoldDB" id="A0A2P4Q453"/>
<proteinExistence type="predicted"/>
<keyword evidence="3" id="KW-1185">Reference proteome</keyword>
<evidence type="ECO:0000256" key="1">
    <source>
        <dbReference type="SAM" id="Phobius"/>
    </source>
</evidence>
<organism evidence="2 3">
    <name type="scientific">Rhizophagus irregularis (strain DAOM 181602 / DAOM 197198 / MUCL 43194)</name>
    <name type="common">Arbuscular mycorrhizal fungus</name>
    <name type="synonym">Glomus intraradices</name>
    <dbReference type="NCBI Taxonomy" id="747089"/>
    <lineage>
        <taxon>Eukaryota</taxon>
        <taxon>Fungi</taxon>
        <taxon>Fungi incertae sedis</taxon>
        <taxon>Mucoromycota</taxon>
        <taxon>Glomeromycotina</taxon>
        <taxon>Glomeromycetes</taxon>
        <taxon>Glomerales</taxon>
        <taxon>Glomeraceae</taxon>
        <taxon>Rhizophagus</taxon>
    </lineage>
</organism>
<protein>
    <submittedName>
        <fullName evidence="2">Uncharacterized protein</fullName>
    </submittedName>
</protein>
<comment type="caution">
    <text evidence="2">The sequence shown here is derived from an EMBL/GenBank/DDBJ whole genome shotgun (WGS) entry which is preliminary data.</text>
</comment>
<keyword evidence="1" id="KW-1133">Transmembrane helix</keyword>